<evidence type="ECO:0000313" key="1">
    <source>
        <dbReference type="EMBL" id="GLB83164.1"/>
    </source>
</evidence>
<dbReference type="AlphaFoldDB" id="A0AA37V5D0"/>
<dbReference type="Proteomes" id="UP001165663">
    <property type="component" value="Unassembled WGS sequence"/>
</dbReference>
<accession>A0AA37V5D0</accession>
<comment type="caution">
    <text evidence="1">The sequence shown here is derived from an EMBL/GenBank/DDBJ whole genome shotgun (WGS) entry which is preliminary data.</text>
</comment>
<protein>
    <recommendedName>
        <fullName evidence="3">Core-binding (CB) domain-containing protein</fullName>
    </recommendedName>
</protein>
<proteinExistence type="predicted"/>
<dbReference type="EMBL" id="BRXE01000021">
    <property type="protein sequence ID" value="GLB83164.1"/>
    <property type="molecule type" value="Genomic_DNA"/>
</dbReference>
<reference evidence="1" key="1">
    <citation type="submission" date="2022-07" db="EMBL/GenBank/DDBJ databases">
        <title>Mycobacterium kiyosense sp. nov., scotochromogenic slow-glowing species isolated from respiratory specimens.</title>
        <authorList>
            <person name="Fukano H."/>
            <person name="Kazumi Y."/>
            <person name="Sakagami N."/>
            <person name="Ato M."/>
            <person name="Mitarai S."/>
            <person name="Hoshino Y."/>
        </authorList>
    </citation>
    <scope>NUCLEOTIDE SEQUENCE</scope>
    <source>
        <strain evidence="1">SRL2020-028</strain>
    </source>
</reference>
<name>A0AA37V5D0_9MYCO</name>
<evidence type="ECO:0000313" key="2">
    <source>
        <dbReference type="Proteomes" id="UP001165663"/>
    </source>
</evidence>
<gene>
    <name evidence="1" type="ORF">SRL2020028_24200</name>
</gene>
<evidence type="ECO:0008006" key="3">
    <source>
        <dbReference type="Google" id="ProtNLM"/>
    </source>
</evidence>
<dbReference type="RefSeq" id="WP_264916024.1">
    <property type="nucleotide sequence ID" value="NZ_BRXE01000021.1"/>
</dbReference>
<sequence>MSQRGRAAQLPDPRHTTLRGVLADGTTVRCFEDGNGQPKDFDCARLTVSPALQRMFAEAFAKRTAPGSSLRSMASIGDTFRSMRRFTQYLAGLPRPPVTQSGLRPHHVDGFLADLRARGQTATLREHLRGVKTVLRQLDSWDKKMAVKLAEPHPPHARTAGSHSSYSRAEFQRIASAARDDLRRAAQRIRTNRVLLEQYRSAGLVDPTRKLELLDYVERHADVPRRGGDFPSKSELPALWVSGGGFGATPDVIRWAHLSPLEVSAGAVLMAALTGQNPYVIMKCSASHHRADGDAGGPNTAIIGVSKPRRRSRAEMDVALSGVPDWISTPDDPGSISRRDELHTAFGVYMLLRELTESSRRIEGSDRLMLAYCTNGPHGRGIRRQGSAGGWVQPWSRGHGLLLDQVAGMPPELLVVSLARLRMTYLELHQKPVAHTEQTLVNDYLGRNRGNLVEYRRVVADALNEQVAKARALPLISGLSAAEINKAQQDPEALASQLSLSHSDVRRMLKGKLDTVMNACVDNQHGPYGDPGQPCRASFMLCLSCPCARAMPRHLPVQILVLDRLTDRRHHMTPLAWTTRFALPHAQLSDVLARYDDDDLNAARAAIDESHHEIVGRFLNRELDLR</sequence>
<organism evidence="1 2">
    <name type="scientific">Mycobacterium kiyosense</name>
    <dbReference type="NCBI Taxonomy" id="2871094"/>
    <lineage>
        <taxon>Bacteria</taxon>
        <taxon>Bacillati</taxon>
        <taxon>Actinomycetota</taxon>
        <taxon>Actinomycetes</taxon>
        <taxon>Mycobacteriales</taxon>
        <taxon>Mycobacteriaceae</taxon>
        <taxon>Mycobacterium</taxon>
    </lineage>
</organism>